<evidence type="ECO:0000313" key="3">
    <source>
        <dbReference type="EMBL" id="SDX98851.1"/>
    </source>
</evidence>
<dbReference type="STRING" id="44576.SAMN05421881_101432"/>
<dbReference type="InterPro" id="IPR011856">
    <property type="entry name" value="tRNA_endonuc-like_dom_sf"/>
</dbReference>
<dbReference type="EMBL" id="FNOY01000014">
    <property type="protein sequence ID" value="SDX98851.1"/>
    <property type="molecule type" value="Genomic_DNA"/>
</dbReference>
<dbReference type="InterPro" id="IPR011335">
    <property type="entry name" value="Restrct_endonuc-II-like"/>
</dbReference>
<evidence type="ECO:0008006" key="5">
    <source>
        <dbReference type="Google" id="ProtNLM"/>
    </source>
</evidence>
<reference evidence="3 4" key="1">
    <citation type="submission" date="2016-10" db="EMBL/GenBank/DDBJ databases">
        <authorList>
            <person name="de Groot N.N."/>
        </authorList>
    </citation>
    <scope>NUCLEOTIDE SEQUENCE [LARGE SCALE GENOMIC DNA]</scope>
    <source>
        <strain evidence="3 4">Nm1</strain>
    </source>
</reference>
<dbReference type="Gene3D" id="3.40.1350.10">
    <property type="match status" value="1"/>
</dbReference>
<dbReference type="Proteomes" id="UP000198640">
    <property type="component" value="Unassembled WGS sequence"/>
</dbReference>
<evidence type="ECO:0000313" key="4">
    <source>
        <dbReference type="Proteomes" id="UP000198640"/>
    </source>
</evidence>
<dbReference type="Gene3D" id="3.40.50.10770">
    <property type="entry name" value="Hypothetical protein VC1899 like domain (Restriction endonuclease-like)"/>
    <property type="match status" value="1"/>
</dbReference>
<dbReference type="InterPro" id="IPR015093">
    <property type="entry name" value="Card1_endonucl_dom"/>
</dbReference>
<dbReference type="AlphaFoldDB" id="A0A1H3G6G3"/>
<proteinExistence type="predicted"/>
<evidence type="ECO:0000259" key="2">
    <source>
        <dbReference type="Pfam" id="PF23400"/>
    </source>
</evidence>
<dbReference type="CDD" id="cd22364">
    <property type="entry name" value="VC1899-like"/>
    <property type="match status" value="1"/>
</dbReference>
<sequence length="381" mass="42538">MKFDSHLCLVSAQAAPNLTPALDPAFRPASITLAVSTDMQEKARWLESVLKEQGVKVEKLDIQNPYDYFECWDNFAEWLGNQTNEAALNVTGGTKVMAMVAQDVFHEEKKPVFYVNIENDEVIRLDKRGAGFILSSKIKLKHYLEAHGYTVSQLCKPDIKGNIRDLVDRLAYESERLGRALGKLNWLASQAEEDSRTGTFVTPALDRYDQDSKAFDSLISMFKEENMLSLEKNRLVFPDDAARRFVNGGWLEYLFAQSIASIAPAADIVDWGMNIDVCAPNGSTRNELDIACLVKNTLHIIECKSANLAADGRTGDSSGTDAIYKLDALRRMGGLRTKAMLVDFRGSLSESDKKRARQMNLDILSGAQLRDLKGALKTWLK</sequence>
<dbReference type="GO" id="GO:0003676">
    <property type="term" value="F:nucleic acid binding"/>
    <property type="evidence" value="ECO:0007669"/>
    <property type="project" value="InterPro"/>
</dbReference>
<organism evidence="3 4">
    <name type="scientific">Nitrosomonas halophila</name>
    <dbReference type="NCBI Taxonomy" id="44576"/>
    <lineage>
        <taxon>Bacteria</taxon>
        <taxon>Pseudomonadati</taxon>
        <taxon>Pseudomonadota</taxon>
        <taxon>Betaproteobacteria</taxon>
        <taxon>Nitrosomonadales</taxon>
        <taxon>Nitrosomonadaceae</taxon>
        <taxon>Nitrosomonas</taxon>
    </lineage>
</organism>
<dbReference type="Gene3D" id="1.10.10.680">
    <property type="entry name" value="Hypothetical protein VC1899 (Restriction endonuclease-like)"/>
    <property type="match status" value="1"/>
</dbReference>
<dbReference type="Pfam" id="PF09002">
    <property type="entry name" value="Card1_endonuc"/>
    <property type="match status" value="1"/>
</dbReference>
<dbReference type="InterPro" id="IPR056339">
    <property type="entry name" value="CARF_Card1"/>
</dbReference>
<evidence type="ECO:0000259" key="1">
    <source>
        <dbReference type="Pfam" id="PF09002"/>
    </source>
</evidence>
<dbReference type="SUPFAM" id="SSF52980">
    <property type="entry name" value="Restriction endonuclease-like"/>
    <property type="match status" value="1"/>
</dbReference>
<protein>
    <recommendedName>
        <fullName evidence="5">DUF1887 domain-containing protein</fullName>
    </recommendedName>
</protein>
<dbReference type="RefSeq" id="WP_176973937.1">
    <property type="nucleotide sequence ID" value="NZ_FNOY01000014.1"/>
</dbReference>
<accession>A0A1H3G6G3</accession>
<feature type="domain" description="Card1 endonuclease" evidence="1">
    <location>
        <begin position="239"/>
        <end position="380"/>
    </location>
</feature>
<feature type="domain" description="Card1 CARF" evidence="2">
    <location>
        <begin position="6"/>
        <end position="143"/>
    </location>
</feature>
<dbReference type="Pfam" id="PF23400">
    <property type="entry name" value="CARF_Card1"/>
    <property type="match status" value="1"/>
</dbReference>
<keyword evidence="4" id="KW-1185">Reference proteome</keyword>
<name>A0A1H3G6G3_9PROT</name>
<gene>
    <name evidence="3" type="ORF">SAMN05421881_101432</name>
</gene>